<protein>
    <submittedName>
        <fullName evidence="1">(rape) hypothetical protein</fullName>
    </submittedName>
</protein>
<feature type="non-terminal residue" evidence="1">
    <location>
        <position position="1"/>
    </location>
</feature>
<name>A0A816K6J2_BRANA</name>
<dbReference type="EMBL" id="HG994366">
    <property type="protein sequence ID" value="CAF1913400.1"/>
    <property type="molecule type" value="Genomic_DNA"/>
</dbReference>
<proteinExistence type="predicted"/>
<organism evidence="1">
    <name type="scientific">Brassica napus</name>
    <name type="common">Rape</name>
    <dbReference type="NCBI Taxonomy" id="3708"/>
    <lineage>
        <taxon>Eukaryota</taxon>
        <taxon>Viridiplantae</taxon>
        <taxon>Streptophyta</taxon>
        <taxon>Embryophyta</taxon>
        <taxon>Tracheophyta</taxon>
        <taxon>Spermatophyta</taxon>
        <taxon>Magnoliopsida</taxon>
        <taxon>eudicotyledons</taxon>
        <taxon>Gunneridae</taxon>
        <taxon>Pentapetalae</taxon>
        <taxon>rosids</taxon>
        <taxon>malvids</taxon>
        <taxon>Brassicales</taxon>
        <taxon>Brassicaceae</taxon>
        <taxon>Brassiceae</taxon>
        <taxon>Brassica</taxon>
    </lineage>
</organism>
<evidence type="ECO:0000313" key="1">
    <source>
        <dbReference type="EMBL" id="CAF1913400.1"/>
    </source>
</evidence>
<gene>
    <name evidence="1" type="ORF">DARMORV10_C02P34740.1</name>
</gene>
<accession>A0A816K6J2</accession>
<sequence length="117" mass="13584">FDLSCLKHISIHIRKSSNLKLTRCKPLIEEDKNGNSAFFLAELKTGLCTITVEVWLFRYWEARRFISEADPTTYGASHHRLTSITTLQVRRNPNCHDLQKRHCRRLGLHVSDLTPPI</sequence>
<dbReference type="AlphaFoldDB" id="A0A816K6J2"/>
<dbReference type="Proteomes" id="UP001295469">
    <property type="component" value="Chromosome C02"/>
</dbReference>
<reference evidence="1" key="1">
    <citation type="submission" date="2021-01" db="EMBL/GenBank/DDBJ databases">
        <authorList>
            <consortium name="Genoscope - CEA"/>
            <person name="William W."/>
        </authorList>
    </citation>
    <scope>NUCLEOTIDE SEQUENCE</scope>
</reference>